<dbReference type="GO" id="GO:0005768">
    <property type="term" value="C:endosome"/>
    <property type="evidence" value="ECO:0007669"/>
    <property type="project" value="UniProtKB-SubCell"/>
</dbReference>
<comment type="caution">
    <text evidence="15">The sequence shown here is derived from an EMBL/GenBank/DDBJ whole genome shotgun (WGS) entry which is preliminary data.</text>
</comment>
<dbReference type="InterPro" id="IPR001452">
    <property type="entry name" value="SH3_domain"/>
</dbReference>
<gene>
    <name evidence="15" type="ORF">AKAME5_001727900</name>
</gene>
<dbReference type="Pfam" id="PF00017">
    <property type="entry name" value="SH2"/>
    <property type="match status" value="1"/>
</dbReference>
<feature type="domain" description="SH3" evidence="14">
    <location>
        <begin position="73"/>
        <end position="133"/>
    </location>
</feature>
<dbReference type="PROSITE" id="PS50002">
    <property type="entry name" value="SH3"/>
    <property type="match status" value="1"/>
</dbReference>
<dbReference type="InterPro" id="IPR043539">
    <property type="entry name" value="Grb2-like"/>
</dbReference>
<dbReference type="PROSITE" id="PS50001">
    <property type="entry name" value="SH2"/>
    <property type="match status" value="1"/>
</dbReference>
<keyword evidence="6" id="KW-0967">Endosome</keyword>
<evidence type="ECO:0000259" key="14">
    <source>
        <dbReference type="PROSITE" id="PS50002"/>
    </source>
</evidence>
<evidence type="ECO:0000256" key="11">
    <source>
        <dbReference type="PROSITE-ProRule" id="PRU00191"/>
    </source>
</evidence>
<name>A0AAD3RET8_LATJO</name>
<evidence type="ECO:0000256" key="8">
    <source>
        <dbReference type="ARBA" id="ARBA00055942"/>
    </source>
</evidence>
<keyword evidence="5" id="KW-0597">Phosphoprotein</keyword>
<dbReference type="FunFam" id="2.30.30.40:FF:000134">
    <property type="entry name" value="src-like-adapter isoform X1"/>
    <property type="match status" value="1"/>
</dbReference>
<dbReference type="SMART" id="SM00326">
    <property type="entry name" value="SH3"/>
    <property type="match status" value="1"/>
</dbReference>
<accession>A0AAD3RET8</accession>
<evidence type="ECO:0000256" key="6">
    <source>
        <dbReference type="ARBA" id="ARBA00022753"/>
    </source>
</evidence>
<dbReference type="EMBL" id="BRZM01000084">
    <property type="protein sequence ID" value="GLD65836.1"/>
    <property type="molecule type" value="Genomic_DNA"/>
</dbReference>
<organism evidence="15 16">
    <name type="scientific">Lates japonicus</name>
    <name type="common">Japanese lates</name>
    <dbReference type="NCBI Taxonomy" id="270547"/>
    <lineage>
        <taxon>Eukaryota</taxon>
        <taxon>Metazoa</taxon>
        <taxon>Chordata</taxon>
        <taxon>Craniata</taxon>
        <taxon>Vertebrata</taxon>
        <taxon>Euteleostomi</taxon>
        <taxon>Actinopterygii</taxon>
        <taxon>Neopterygii</taxon>
        <taxon>Teleostei</taxon>
        <taxon>Neoteleostei</taxon>
        <taxon>Acanthomorphata</taxon>
        <taxon>Carangaria</taxon>
        <taxon>Carangaria incertae sedis</taxon>
        <taxon>Centropomidae</taxon>
        <taxon>Lates</taxon>
    </lineage>
</organism>
<evidence type="ECO:0000256" key="9">
    <source>
        <dbReference type="ARBA" id="ARBA00074979"/>
    </source>
</evidence>
<evidence type="ECO:0000256" key="10">
    <source>
        <dbReference type="ARBA" id="ARBA00079566"/>
    </source>
</evidence>
<dbReference type="PANTHER" id="PTHR46037">
    <property type="entry name" value="PROTEIN ENHANCER OF SEVENLESS 2B"/>
    <property type="match status" value="1"/>
</dbReference>
<dbReference type="InterPro" id="IPR036860">
    <property type="entry name" value="SH2_dom_sf"/>
</dbReference>
<evidence type="ECO:0000256" key="2">
    <source>
        <dbReference type="ARBA" id="ARBA00004496"/>
    </source>
</evidence>
<keyword evidence="16" id="KW-1185">Reference proteome</keyword>
<protein>
    <recommendedName>
        <fullName evidence="9">Src-like-adapter</fullName>
    </recommendedName>
    <alternativeName>
        <fullName evidence="10">Src-like-adapter protein 1</fullName>
    </alternativeName>
</protein>
<dbReference type="FunFam" id="3.30.505.10:FF:000039">
    <property type="entry name" value="src-like-adapter isoform X1"/>
    <property type="match status" value="1"/>
</dbReference>
<evidence type="ECO:0000313" key="16">
    <source>
        <dbReference type="Proteomes" id="UP001279410"/>
    </source>
</evidence>
<dbReference type="CDD" id="cd10344">
    <property type="entry name" value="SH2_SLAP"/>
    <property type="match status" value="1"/>
</dbReference>
<evidence type="ECO:0000259" key="13">
    <source>
        <dbReference type="PROSITE" id="PS50001"/>
    </source>
</evidence>
<evidence type="ECO:0000256" key="12">
    <source>
        <dbReference type="PROSITE-ProRule" id="PRU00192"/>
    </source>
</evidence>
<evidence type="ECO:0000256" key="1">
    <source>
        <dbReference type="ARBA" id="ARBA00004177"/>
    </source>
</evidence>
<sequence>MGLAGLAGKTPPLPPCPIWAIISRTTLDAITAGELQILQAGTWSIWRMGNMMRGVSARDKVNTENYDSSQKNSEDDMVVVLQDYPSPEISEPIYTMGEKLRIIAQEAYWWRVRSVQTGKENYIPNSHVAKVYHGWLFEGVERQKAEELLLLPGNRVGSFLVRESTRERGLYSLSVRHRIIKHYRIFRLDNSWYYISPRLTFQCLEDMINHYSDSADGLCCVLTSPCLSGMTLQSDANPGAPPVVMRRNFDWKKVDRKQLVSTDSCSDNMPEAQLSKPLTSPLQAWMLTGSLLAGRTIYRRKLDILHVDRETAEVKLPNSGPEKKSSSLQQ</sequence>
<dbReference type="InterPro" id="IPR000980">
    <property type="entry name" value="SH2"/>
</dbReference>
<dbReference type="InterPro" id="IPR035052">
    <property type="entry name" value="SLAP_SH2"/>
</dbReference>
<evidence type="ECO:0000256" key="5">
    <source>
        <dbReference type="ARBA" id="ARBA00022553"/>
    </source>
</evidence>
<dbReference type="SUPFAM" id="SSF55550">
    <property type="entry name" value="SH2 domain"/>
    <property type="match status" value="1"/>
</dbReference>
<dbReference type="Gene3D" id="2.30.30.40">
    <property type="entry name" value="SH3 Domains"/>
    <property type="match status" value="1"/>
</dbReference>
<dbReference type="AlphaFoldDB" id="A0AAD3RET8"/>
<reference evidence="15" key="1">
    <citation type="submission" date="2022-08" db="EMBL/GenBank/DDBJ databases">
        <title>Genome sequencing of akame (Lates japonicus).</title>
        <authorList>
            <person name="Hashiguchi Y."/>
            <person name="Takahashi H."/>
        </authorList>
    </citation>
    <scope>NUCLEOTIDE SEQUENCE</scope>
    <source>
        <strain evidence="15">Kochi</strain>
    </source>
</reference>
<evidence type="ECO:0000256" key="7">
    <source>
        <dbReference type="ARBA" id="ARBA00022999"/>
    </source>
</evidence>
<proteinExistence type="predicted"/>
<comment type="function">
    <text evidence="8">Adapter protein, which negatively regulates T-cell receptor (TCR) signaling. Inhibits T-cell antigen-receptor induced activation of nuclear factor of activated T-cells. Involved in the negative regulation of positive selection and mitosis of T-cells. May act by linking signaling proteins such as ZAP70 with CBL, leading to a CBL dependent degradation of signaling proteins.</text>
</comment>
<keyword evidence="7 11" id="KW-0727">SH2 domain</keyword>
<evidence type="ECO:0000256" key="4">
    <source>
        <dbReference type="ARBA" id="ARBA00022490"/>
    </source>
</evidence>
<evidence type="ECO:0000313" key="15">
    <source>
        <dbReference type="EMBL" id="GLD65836.1"/>
    </source>
</evidence>
<feature type="domain" description="SH2" evidence="13">
    <location>
        <begin position="135"/>
        <end position="226"/>
    </location>
</feature>
<dbReference type="PRINTS" id="PR00401">
    <property type="entry name" value="SH2DOMAIN"/>
</dbReference>
<evidence type="ECO:0000256" key="3">
    <source>
        <dbReference type="ARBA" id="ARBA00022443"/>
    </source>
</evidence>
<keyword evidence="4" id="KW-0963">Cytoplasm</keyword>
<dbReference type="SMART" id="SM00252">
    <property type="entry name" value="SH2"/>
    <property type="match status" value="1"/>
</dbReference>
<dbReference type="Gene3D" id="3.30.505.10">
    <property type="entry name" value="SH2 domain"/>
    <property type="match status" value="1"/>
</dbReference>
<dbReference type="Proteomes" id="UP001279410">
    <property type="component" value="Unassembled WGS sequence"/>
</dbReference>
<keyword evidence="3 12" id="KW-0728">SH3 domain</keyword>
<comment type="subcellular location">
    <subcellularLocation>
        <location evidence="2">Cytoplasm</location>
    </subcellularLocation>
    <subcellularLocation>
        <location evidence="1">Endosome</location>
    </subcellularLocation>
</comment>